<keyword evidence="4 9" id="KW-0812">Transmembrane</keyword>
<dbReference type="Proteomes" id="UP000308199">
    <property type="component" value="Unassembled WGS sequence"/>
</dbReference>
<feature type="domain" description="Sodium/calcium exchanger membrane region" evidence="10">
    <location>
        <begin position="161"/>
        <end position="317"/>
    </location>
</feature>
<evidence type="ECO:0000256" key="6">
    <source>
        <dbReference type="ARBA" id="ARBA00023065"/>
    </source>
</evidence>
<comment type="caution">
    <text evidence="11">The sequence shown here is derived from an EMBL/GenBank/DDBJ whole genome shotgun (WGS) entry which is preliminary data.</text>
</comment>
<reference evidence="11 12" key="1">
    <citation type="submission" date="2019-02" db="EMBL/GenBank/DDBJ databases">
        <title>Genome sequencing of the rare red list fungi Phellinidium pouzarii.</title>
        <authorList>
            <person name="Buettner E."/>
            <person name="Kellner H."/>
        </authorList>
    </citation>
    <scope>NUCLEOTIDE SEQUENCE [LARGE SCALE GENOMIC DNA]</scope>
    <source>
        <strain evidence="11 12">DSM 108285</strain>
    </source>
</reference>
<dbReference type="Pfam" id="PF01699">
    <property type="entry name" value="Na_Ca_ex"/>
    <property type="match status" value="2"/>
</dbReference>
<dbReference type="AlphaFoldDB" id="A0A4S4L314"/>
<sequence length="559" mass="62565">MTSLLPPTPPSPLLLSSRNPYNNGLAGSTSHVDVITEPVPTLVNRNPLRSSWVDFNDTDKTPASVHSQHSTHNQHHDHTTHLGAVERMEEGVHNFSEKFEHEFGRTGRRAMWDRFCGKNRRKIGWGESVRNVLKSSFLNVFLIFIPFAWTSAEHWKNNNLTFALCFLSIIPLEKLFDFGGEQMALYTGKDLGDLIVVSLNNAVEATLAIILLVHCELRILQATIVGVVLLHLLLVPGTSFLTGGAYIYEQSLHPHYTQLNHTLLAIGVLSLLIPAAFFAALDSSTSAQNTLTNSASQEQFLQMSRGIAILLFLVYVSSRIFLHNPPRKGNTRASARAELHRNEHHLHDTPKVNPWFCIVFLIINITIMAFTAEMLVESVVHVREQGNITEEWFGLILLPILSFSGDGTVAVIYFIRSALFLAPEPPKLLAEDRAIDLSIQFTLFWMPLFVLISWWTGRPLMLLFDLFEVAVLLAACFLVNYVTADSKTNWAEGYIMITFYVMIALCSWFYTGQGAISTLLSTCVDKDLQSDPLGEVAAVAEEAVGEVVDDLTRRMMMLI</sequence>
<dbReference type="Gene3D" id="1.20.1420.30">
    <property type="entry name" value="NCX, central ion-binding region"/>
    <property type="match status" value="1"/>
</dbReference>
<feature type="compositionally biased region" description="Pro residues" evidence="8">
    <location>
        <begin position="1"/>
        <end position="12"/>
    </location>
</feature>
<name>A0A4S4L314_9AGAM</name>
<evidence type="ECO:0000256" key="4">
    <source>
        <dbReference type="ARBA" id="ARBA00022692"/>
    </source>
</evidence>
<feature type="transmembrane region" description="Helical" evidence="9">
    <location>
        <begin position="352"/>
        <end position="372"/>
    </location>
</feature>
<dbReference type="OrthoDB" id="1699231at2759"/>
<evidence type="ECO:0000259" key="10">
    <source>
        <dbReference type="Pfam" id="PF01699"/>
    </source>
</evidence>
<keyword evidence="3" id="KW-0813">Transport</keyword>
<evidence type="ECO:0000313" key="11">
    <source>
        <dbReference type="EMBL" id="THH05547.1"/>
    </source>
</evidence>
<dbReference type="GO" id="GO:0012505">
    <property type="term" value="C:endomembrane system"/>
    <property type="evidence" value="ECO:0007669"/>
    <property type="project" value="UniProtKB-SubCell"/>
</dbReference>
<organism evidence="11 12">
    <name type="scientific">Phellinidium pouzarii</name>
    <dbReference type="NCBI Taxonomy" id="167371"/>
    <lineage>
        <taxon>Eukaryota</taxon>
        <taxon>Fungi</taxon>
        <taxon>Dikarya</taxon>
        <taxon>Basidiomycota</taxon>
        <taxon>Agaricomycotina</taxon>
        <taxon>Agaricomycetes</taxon>
        <taxon>Hymenochaetales</taxon>
        <taxon>Hymenochaetaceae</taxon>
        <taxon>Phellinidium</taxon>
    </lineage>
</organism>
<evidence type="ECO:0000256" key="7">
    <source>
        <dbReference type="ARBA" id="ARBA00023136"/>
    </source>
</evidence>
<feature type="region of interest" description="Disordered" evidence="8">
    <location>
        <begin position="1"/>
        <end position="20"/>
    </location>
</feature>
<feature type="transmembrane region" description="Helical" evidence="9">
    <location>
        <begin position="494"/>
        <end position="511"/>
    </location>
</feature>
<accession>A0A4S4L314</accession>
<dbReference type="GO" id="GO:0015369">
    <property type="term" value="F:calcium:proton antiporter activity"/>
    <property type="evidence" value="ECO:0007669"/>
    <property type="project" value="TreeGrafter"/>
</dbReference>
<dbReference type="InterPro" id="IPR004713">
    <property type="entry name" value="CaH_exchang"/>
</dbReference>
<dbReference type="GO" id="GO:0000329">
    <property type="term" value="C:fungal-type vacuole membrane"/>
    <property type="evidence" value="ECO:0007669"/>
    <property type="project" value="TreeGrafter"/>
</dbReference>
<dbReference type="GO" id="GO:0006874">
    <property type="term" value="P:intracellular calcium ion homeostasis"/>
    <property type="evidence" value="ECO:0007669"/>
    <property type="project" value="TreeGrafter"/>
</dbReference>
<comment type="subcellular location">
    <subcellularLocation>
        <location evidence="1">Endomembrane system</location>
        <topology evidence="1">Multi-pass membrane protein</topology>
    </subcellularLocation>
</comment>
<dbReference type="PANTHER" id="PTHR31503">
    <property type="entry name" value="VACUOLAR CALCIUM ION TRANSPORTER"/>
    <property type="match status" value="1"/>
</dbReference>
<feature type="transmembrane region" description="Helical" evidence="9">
    <location>
        <begin position="219"/>
        <end position="247"/>
    </location>
</feature>
<dbReference type="EMBL" id="SGPK01000253">
    <property type="protein sequence ID" value="THH05547.1"/>
    <property type="molecule type" value="Genomic_DNA"/>
</dbReference>
<comment type="similarity">
    <text evidence="2">Belongs to the Ca(2+):cation antiporter (CaCA) (TC 2.A.19) family.</text>
</comment>
<evidence type="ECO:0000256" key="8">
    <source>
        <dbReference type="SAM" id="MobiDB-lite"/>
    </source>
</evidence>
<protein>
    <recommendedName>
        <fullName evidence="10">Sodium/calcium exchanger membrane region domain-containing protein</fullName>
    </recommendedName>
</protein>
<proteinExistence type="inferred from homology"/>
<evidence type="ECO:0000256" key="3">
    <source>
        <dbReference type="ARBA" id="ARBA00022448"/>
    </source>
</evidence>
<keyword evidence="5 9" id="KW-1133">Transmembrane helix</keyword>
<dbReference type="InterPro" id="IPR004837">
    <property type="entry name" value="NaCa_Exmemb"/>
</dbReference>
<evidence type="ECO:0000313" key="12">
    <source>
        <dbReference type="Proteomes" id="UP000308199"/>
    </source>
</evidence>
<feature type="transmembrane region" description="Helical" evidence="9">
    <location>
        <begin position="300"/>
        <end position="322"/>
    </location>
</feature>
<feature type="transmembrane region" description="Helical" evidence="9">
    <location>
        <begin position="435"/>
        <end position="455"/>
    </location>
</feature>
<keyword evidence="12" id="KW-1185">Reference proteome</keyword>
<keyword evidence="7 9" id="KW-0472">Membrane</keyword>
<keyword evidence="6" id="KW-0406">Ion transport</keyword>
<evidence type="ECO:0000256" key="2">
    <source>
        <dbReference type="ARBA" id="ARBA00008170"/>
    </source>
</evidence>
<feature type="transmembrane region" description="Helical" evidence="9">
    <location>
        <begin position="259"/>
        <end position="280"/>
    </location>
</feature>
<evidence type="ECO:0000256" key="9">
    <source>
        <dbReference type="SAM" id="Phobius"/>
    </source>
</evidence>
<evidence type="ECO:0000256" key="1">
    <source>
        <dbReference type="ARBA" id="ARBA00004127"/>
    </source>
</evidence>
<evidence type="ECO:0000256" key="5">
    <source>
        <dbReference type="ARBA" id="ARBA00022989"/>
    </source>
</evidence>
<feature type="transmembrane region" description="Helical" evidence="9">
    <location>
        <begin position="392"/>
        <end position="415"/>
    </location>
</feature>
<feature type="transmembrane region" description="Helical" evidence="9">
    <location>
        <begin position="461"/>
        <end position="482"/>
    </location>
</feature>
<feature type="domain" description="Sodium/calcium exchanger membrane region" evidence="10">
    <location>
        <begin position="358"/>
        <end position="508"/>
    </location>
</feature>
<gene>
    <name evidence="11" type="ORF">EW145_g4712</name>
</gene>
<dbReference type="InterPro" id="IPR044880">
    <property type="entry name" value="NCX_ion-bd_dom_sf"/>
</dbReference>
<dbReference type="PANTHER" id="PTHR31503:SF20">
    <property type="entry name" value="CA(2+)_H(+) EXCHANGER, PUTATIVE (EUROFUNG)-RELATED"/>
    <property type="match status" value="1"/>
</dbReference>